<accession>V6HAV5</accession>
<sequence length="42" mass="5137">MHRFPLPFYPRLSPDRISNQTTIKGRIYWSPSQWEEISIQIF</sequence>
<evidence type="ECO:0000313" key="2">
    <source>
        <dbReference type="Proteomes" id="UP000018719"/>
    </source>
</evidence>
<dbReference type="STRING" id="1049790.LEP1GSC047_2727"/>
<organism evidence="1 2">
    <name type="scientific">Leptospira inadai serovar Lyme str. 10</name>
    <dbReference type="NCBI Taxonomy" id="1049790"/>
    <lineage>
        <taxon>Bacteria</taxon>
        <taxon>Pseudomonadati</taxon>
        <taxon>Spirochaetota</taxon>
        <taxon>Spirochaetia</taxon>
        <taxon>Leptospirales</taxon>
        <taxon>Leptospiraceae</taxon>
        <taxon>Leptospira</taxon>
    </lineage>
</organism>
<dbReference type="EMBL" id="AHMM02000017">
    <property type="protein sequence ID" value="EQA36387.1"/>
    <property type="molecule type" value="Genomic_DNA"/>
</dbReference>
<proteinExistence type="predicted"/>
<gene>
    <name evidence="1" type="ORF">LEP1GSC047_2727</name>
</gene>
<dbReference type="AlphaFoldDB" id="V6HAV5"/>
<protein>
    <submittedName>
        <fullName evidence="1">Uncharacterized protein</fullName>
    </submittedName>
</protein>
<dbReference type="Proteomes" id="UP000018719">
    <property type="component" value="Unassembled WGS sequence"/>
</dbReference>
<name>V6HAV5_9LEPT</name>
<reference evidence="1 2" key="1">
    <citation type="submission" date="2013-05" db="EMBL/GenBank/DDBJ databases">
        <authorList>
            <person name="Harkins D.M."/>
            <person name="Durkin A.S."/>
            <person name="Brinkac L.M."/>
            <person name="Haft D.H."/>
            <person name="Selengut J.D."/>
            <person name="Sanka R."/>
            <person name="DePew J."/>
            <person name="Purushe J."/>
            <person name="Hartskeerl R.A."/>
            <person name="Ahmed A."/>
            <person name="van der Linden H."/>
            <person name="Goris M.G.A."/>
            <person name="Vinetz J.M."/>
            <person name="Sutton G.G."/>
            <person name="Nierman W.C."/>
            <person name="Fouts D.E."/>
        </authorList>
    </citation>
    <scope>NUCLEOTIDE SEQUENCE [LARGE SCALE GENOMIC DNA]</scope>
    <source>
        <strain evidence="1 2">10</strain>
    </source>
</reference>
<comment type="caution">
    <text evidence="1">The sequence shown here is derived from an EMBL/GenBank/DDBJ whole genome shotgun (WGS) entry which is preliminary data.</text>
</comment>
<evidence type="ECO:0000313" key="1">
    <source>
        <dbReference type="EMBL" id="EQA36387.1"/>
    </source>
</evidence>